<evidence type="ECO:0000256" key="9">
    <source>
        <dbReference type="SAM" id="SignalP"/>
    </source>
</evidence>
<dbReference type="InterPro" id="IPR050430">
    <property type="entry name" value="Peptidase_S1"/>
</dbReference>
<dbReference type="Pfam" id="PF00089">
    <property type="entry name" value="Trypsin"/>
    <property type="match status" value="1"/>
</dbReference>
<dbReference type="InterPro" id="IPR009003">
    <property type="entry name" value="Peptidase_S1_PA"/>
</dbReference>
<dbReference type="InterPro" id="IPR043504">
    <property type="entry name" value="Peptidase_S1_PA_chymotrypsin"/>
</dbReference>
<proteinExistence type="inferred from homology"/>
<dbReference type="GO" id="GO:0004252">
    <property type="term" value="F:serine-type endopeptidase activity"/>
    <property type="evidence" value="ECO:0007669"/>
    <property type="project" value="InterPro"/>
</dbReference>
<evidence type="ECO:0000259" key="10">
    <source>
        <dbReference type="PROSITE" id="PS50240"/>
    </source>
</evidence>
<evidence type="ECO:0000256" key="5">
    <source>
        <dbReference type="ARBA" id="ARBA00022825"/>
    </source>
</evidence>
<name>A0AAW1IWX0_POPJA</name>
<dbReference type="InterPro" id="IPR001254">
    <property type="entry name" value="Trypsin_dom"/>
</dbReference>
<sequence length="296" mass="31930">MKFLTILPLMFVTILGDSAIDVTANVPLLDGRIVGGSPVTIEDYPYQVSVQLLGSHRCGGAILNDRYVITAAHCFTIWPTSWHTIRAGSSIHNSGGQVIQVNEIYSHPNYNRTILDFDIAILHLVAPLTFGPAVAPISLPSQNQYYVDDTPAVVSGWGTLTENGAAPLQLQAVWVPTVNNAKCGELYAIEDYAVTDSMLCAGYMSGGRDACQGDSGGPLVIDGQLIGIVSWGEGCARANFPGVYASVSYSRAFITDITVSCLGVRDVPEPIFLVSTLVFLILERSLLILLEYRFLE</sequence>
<feature type="chain" id="PRO_5043710456" evidence="9">
    <location>
        <begin position="20"/>
        <end position="296"/>
    </location>
</feature>
<evidence type="ECO:0000313" key="12">
    <source>
        <dbReference type="Proteomes" id="UP001458880"/>
    </source>
</evidence>
<keyword evidence="6" id="KW-0865">Zymogen</keyword>
<dbReference type="InterPro" id="IPR001314">
    <property type="entry name" value="Peptidase_S1A"/>
</dbReference>
<dbReference type="FunFam" id="2.40.10.10:FF:000077">
    <property type="entry name" value="Predicted protein"/>
    <property type="match status" value="1"/>
</dbReference>
<organism evidence="11 12">
    <name type="scientific">Popillia japonica</name>
    <name type="common">Japanese beetle</name>
    <dbReference type="NCBI Taxonomy" id="7064"/>
    <lineage>
        <taxon>Eukaryota</taxon>
        <taxon>Metazoa</taxon>
        <taxon>Ecdysozoa</taxon>
        <taxon>Arthropoda</taxon>
        <taxon>Hexapoda</taxon>
        <taxon>Insecta</taxon>
        <taxon>Pterygota</taxon>
        <taxon>Neoptera</taxon>
        <taxon>Endopterygota</taxon>
        <taxon>Coleoptera</taxon>
        <taxon>Polyphaga</taxon>
        <taxon>Scarabaeiformia</taxon>
        <taxon>Scarabaeidae</taxon>
        <taxon>Rutelinae</taxon>
        <taxon>Popillia</taxon>
    </lineage>
</organism>
<comment type="similarity">
    <text evidence="1">Belongs to the peptidase S1 family.</text>
</comment>
<protein>
    <submittedName>
        <fullName evidence="11">Trypsin</fullName>
    </submittedName>
</protein>
<evidence type="ECO:0000256" key="2">
    <source>
        <dbReference type="ARBA" id="ARBA00022670"/>
    </source>
</evidence>
<evidence type="ECO:0000256" key="3">
    <source>
        <dbReference type="ARBA" id="ARBA00022729"/>
    </source>
</evidence>
<dbReference type="PROSITE" id="PS00134">
    <property type="entry name" value="TRYPSIN_HIS"/>
    <property type="match status" value="1"/>
</dbReference>
<evidence type="ECO:0000256" key="6">
    <source>
        <dbReference type="ARBA" id="ARBA00023145"/>
    </source>
</evidence>
<keyword evidence="4 8" id="KW-0378">Hydrolase</keyword>
<dbReference type="Gene3D" id="2.40.10.10">
    <property type="entry name" value="Trypsin-like serine proteases"/>
    <property type="match status" value="1"/>
</dbReference>
<feature type="domain" description="Peptidase S1" evidence="10">
    <location>
        <begin position="33"/>
        <end position="259"/>
    </location>
</feature>
<keyword evidence="12" id="KW-1185">Reference proteome</keyword>
<evidence type="ECO:0000256" key="4">
    <source>
        <dbReference type="ARBA" id="ARBA00022801"/>
    </source>
</evidence>
<dbReference type="InterPro" id="IPR033116">
    <property type="entry name" value="TRYPSIN_SER"/>
</dbReference>
<dbReference type="GO" id="GO:0006508">
    <property type="term" value="P:proteolysis"/>
    <property type="evidence" value="ECO:0007669"/>
    <property type="project" value="UniProtKB-KW"/>
</dbReference>
<keyword evidence="7" id="KW-1015">Disulfide bond</keyword>
<comment type="caution">
    <text evidence="11">The sequence shown here is derived from an EMBL/GenBank/DDBJ whole genome shotgun (WGS) entry which is preliminary data.</text>
</comment>
<dbReference type="EMBL" id="JASPKY010000511">
    <property type="protein sequence ID" value="KAK9694493.1"/>
    <property type="molecule type" value="Genomic_DNA"/>
</dbReference>
<dbReference type="PRINTS" id="PR00722">
    <property type="entry name" value="CHYMOTRYPSIN"/>
</dbReference>
<dbReference type="PANTHER" id="PTHR24276">
    <property type="entry name" value="POLYSERASE-RELATED"/>
    <property type="match status" value="1"/>
</dbReference>
<dbReference type="SMART" id="SM00020">
    <property type="entry name" value="Tryp_SPc"/>
    <property type="match status" value="1"/>
</dbReference>
<keyword evidence="3 9" id="KW-0732">Signal</keyword>
<keyword evidence="5 8" id="KW-0720">Serine protease</keyword>
<dbReference type="PROSITE" id="PS50240">
    <property type="entry name" value="TRYPSIN_DOM"/>
    <property type="match status" value="1"/>
</dbReference>
<dbReference type="PROSITE" id="PS00135">
    <property type="entry name" value="TRYPSIN_SER"/>
    <property type="match status" value="1"/>
</dbReference>
<keyword evidence="2 8" id="KW-0645">Protease</keyword>
<evidence type="ECO:0000313" key="11">
    <source>
        <dbReference type="EMBL" id="KAK9694493.1"/>
    </source>
</evidence>
<dbReference type="CDD" id="cd00190">
    <property type="entry name" value="Tryp_SPc"/>
    <property type="match status" value="1"/>
</dbReference>
<dbReference type="InterPro" id="IPR018114">
    <property type="entry name" value="TRYPSIN_HIS"/>
</dbReference>
<reference evidence="11 12" key="1">
    <citation type="journal article" date="2024" name="BMC Genomics">
        <title>De novo assembly and annotation of Popillia japonica's genome with initial clues to its potential as an invasive pest.</title>
        <authorList>
            <person name="Cucini C."/>
            <person name="Boschi S."/>
            <person name="Funari R."/>
            <person name="Cardaioli E."/>
            <person name="Iannotti N."/>
            <person name="Marturano G."/>
            <person name="Paoli F."/>
            <person name="Bruttini M."/>
            <person name="Carapelli A."/>
            <person name="Frati F."/>
            <person name="Nardi F."/>
        </authorList>
    </citation>
    <scope>NUCLEOTIDE SEQUENCE [LARGE SCALE GENOMIC DNA]</scope>
    <source>
        <strain evidence="11">DMR45628</strain>
    </source>
</reference>
<dbReference type="AlphaFoldDB" id="A0AAW1IWX0"/>
<accession>A0AAW1IWX0</accession>
<gene>
    <name evidence="11" type="ORF">QE152_g33516</name>
</gene>
<evidence type="ECO:0000256" key="8">
    <source>
        <dbReference type="RuleBase" id="RU363034"/>
    </source>
</evidence>
<dbReference type="PANTHER" id="PTHR24276:SF91">
    <property type="entry name" value="AT26814P-RELATED"/>
    <property type="match status" value="1"/>
</dbReference>
<dbReference type="Proteomes" id="UP001458880">
    <property type="component" value="Unassembled WGS sequence"/>
</dbReference>
<dbReference type="SUPFAM" id="SSF50494">
    <property type="entry name" value="Trypsin-like serine proteases"/>
    <property type="match status" value="1"/>
</dbReference>
<feature type="signal peptide" evidence="9">
    <location>
        <begin position="1"/>
        <end position="19"/>
    </location>
</feature>
<evidence type="ECO:0000256" key="7">
    <source>
        <dbReference type="ARBA" id="ARBA00023157"/>
    </source>
</evidence>
<evidence type="ECO:0000256" key="1">
    <source>
        <dbReference type="ARBA" id="ARBA00007664"/>
    </source>
</evidence>